<dbReference type="InParanoid" id="A0A674P049"/>
<dbReference type="InterPro" id="IPR036423">
    <property type="entry name" value="SOD-like_Cu/Zn_dom_sf"/>
</dbReference>
<reference evidence="1" key="3">
    <citation type="submission" date="2025-09" db="UniProtKB">
        <authorList>
            <consortium name="Ensembl"/>
        </authorList>
    </citation>
    <scope>IDENTIFICATION</scope>
</reference>
<evidence type="ECO:0000313" key="2">
    <source>
        <dbReference type="Proteomes" id="UP000005226"/>
    </source>
</evidence>
<dbReference type="Proteomes" id="UP000005226">
    <property type="component" value="Chromosome 17"/>
</dbReference>
<name>A0A674P049_TAKRU</name>
<dbReference type="AlphaFoldDB" id="A0A674P049"/>
<reference evidence="1" key="2">
    <citation type="submission" date="2025-08" db="UniProtKB">
        <authorList>
            <consortium name="Ensembl"/>
        </authorList>
    </citation>
    <scope>IDENTIFICATION</scope>
</reference>
<dbReference type="SUPFAM" id="SSF49329">
    <property type="entry name" value="Cu,Zn superoxide dismutase-like"/>
    <property type="match status" value="1"/>
</dbReference>
<sequence length="180" mass="19139">MSRLFERRPDLDDLSLTVQTCEAATVCAVVSGGDTWLTQQARFYGPIAGNVYIRLRAGRAGAHILSDLATNGQIAGSPGHWNPLAWNTSNNPAPGAGTVDQYEIGDISGKFGMLSGLNQYQAVYLDPSLPLTGPYSIVGRSLVVHYLNGSRAPGRGSSKEQLPLSAILQGPHAELYTVAK</sequence>
<reference evidence="1 2" key="1">
    <citation type="journal article" date="2011" name="Genome Biol. Evol.">
        <title>Integration of the genetic map and genome assembly of fugu facilitates insights into distinct features of genome evolution in teleosts and mammals.</title>
        <authorList>
            <person name="Kai W."/>
            <person name="Kikuchi K."/>
            <person name="Tohari S."/>
            <person name="Chew A.K."/>
            <person name="Tay A."/>
            <person name="Fujiwara A."/>
            <person name="Hosoya S."/>
            <person name="Suetake H."/>
            <person name="Naruse K."/>
            <person name="Brenner S."/>
            <person name="Suzuki Y."/>
            <person name="Venkatesh B."/>
        </authorList>
    </citation>
    <scope>NUCLEOTIDE SEQUENCE [LARGE SCALE GENOMIC DNA]</scope>
</reference>
<dbReference type="PANTHER" id="PTHR20910">
    <property type="entry name" value="AGAP001623-PA"/>
    <property type="match status" value="1"/>
</dbReference>
<dbReference type="Gene3D" id="2.60.40.200">
    <property type="entry name" value="Superoxide dismutase, copper/zinc binding domain"/>
    <property type="match status" value="1"/>
</dbReference>
<dbReference type="GeneTree" id="ENSGT01010000227397"/>
<dbReference type="GO" id="GO:0046872">
    <property type="term" value="F:metal ion binding"/>
    <property type="evidence" value="ECO:0007669"/>
    <property type="project" value="InterPro"/>
</dbReference>
<dbReference type="InterPro" id="IPR053257">
    <property type="entry name" value="Cu-only_SOD"/>
</dbReference>
<protein>
    <recommendedName>
        <fullName evidence="3">Superoxide dismutase copper/zinc binding domain-containing protein</fullName>
    </recommendedName>
</protein>
<accession>A0A674P049</accession>
<dbReference type="PANTHER" id="PTHR20910:SF1">
    <property type="entry name" value="SUPEROXIDE DISMUTASE COPPER_ZINC BINDING DOMAIN-CONTAINING PROTEIN"/>
    <property type="match status" value="1"/>
</dbReference>
<dbReference type="Ensembl" id="ENSTRUT00000071603.1">
    <property type="protein sequence ID" value="ENSTRUP00000079140.1"/>
    <property type="gene ID" value="ENSTRUG00000029255.1"/>
</dbReference>
<dbReference type="GO" id="GO:0006801">
    <property type="term" value="P:superoxide metabolic process"/>
    <property type="evidence" value="ECO:0007669"/>
    <property type="project" value="InterPro"/>
</dbReference>
<evidence type="ECO:0008006" key="3">
    <source>
        <dbReference type="Google" id="ProtNLM"/>
    </source>
</evidence>
<proteinExistence type="predicted"/>
<organism evidence="1 2">
    <name type="scientific">Takifugu rubripes</name>
    <name type="common">Japanese pufferfish</name>
    <name type="synonym">Fugu rubripes</name>
    <dbReference type="NCBI Taxonomy" id="31033"/>
    <lineage>
        <taxon>Eukaryota</taxon>
        <taxon>Metazoa</taxon>
        <taxon>Chordata</taxon>
        <taxon>Craniata</taxon>
        <taxon>Vertebrata</taxon>
        <taxon>Euteleostomi</taxon>
        <taxon>Actinopterygii</taxon>
        <taxon>Neopterygii</taxon>
        <taxon>Teleostei</taxon>
        <taxon>Neoteleostei</taxon>
        <taxon>Acanthomorphata</taxon>
        <taxon>Eupercaria</taxon>
        <taxon>Tetraodontiformes</taxon>
        <taxon>Tetradontoidea</taxon>
        <taxon>Tetraodontidae</taxon>
        <taxon>Takifugu</taxon>
    </lineage>
</organism>
<keyword evidence="2" id="KW-1185">Reference proteome</keyword>
<evidence type="ECO:0000313" key="1">
    <source>
        <dbReference type="Ensembl" id="ENSTRUP00000079140.1"/>
    </source>
</evidence>